<name>A0A7J7K481_BUGNE</name>
<dbReference type="SMART" id="SM00563">
    <property type="entry name" value="PlsC"/>
    <property type="match status" value="1"/>
</dbReference>
<dbReference type="Pfam" id="PF01553">
    <property type="entry name" value="Acyltransferase"/>
    <property type="match status" value="1"/>
</dbReference>
<feature type="domain" description="Phospholipid/glycerol acyltransferase" evidence="6">
    <location>
        <begin position="207"/>
        <end position="336"/>
    </location>
</feature>
<dbReference type="GO" id="GO:0006631">
    <property type="term" value="P:fatty acid metabolic process"/>
    <property type="evidence" value="ECO:0007669"/>
    <property type="project" value="TreeGrafter"/>
</dbReference>
<dbReference type="GO" id="GO:0005778">
    <property type="term" value="C:peroxisomal membrane"/>
    <property type="evidence" value="ECO:0007669"/>
    <property type="project" value="TreeGrafter"/>
</dbReference>
<dbReference type="PANTHER" id="PTHR12563:SF17">
    <property type="entry name" value="DIHYDROXYACETONE PHOSPHATE ACYLTRANSFERASE"/>
    <property type="match status" value="1"/>
</dbReference>
<keyword evidence="4" id="KW-0472">Membrane</keyword>
<dbReference type="Pfam" id="PF19277">
    <property type="entry name" value="GPAT_C"/>
    <property type="match status" value="1"/>
</dbReference>
<dbReference type="GO" id="GO:0031966">
    <property type="term" value="C:mitochondrial membrane"/>
    <property type="evidence" value="ECO:0007669"/>
    <property type="project" value="TreeGrafter"/>
</dbReference>
<dbReference type="Proteomes" id="UP000593567">
    <property type="component" value="Unassembled WGS sequence"/>
</dbReference>
<reference evidence="7" key="1">
    <citation type="submission" date="2020-06" db="EMBL/GenBank/DDBJ databases">
        <title>Draft genome of Bugula neritina, a colonial animal packing powerful symbionts and potential medicines.</title>
        <authorList>
            <person name="Rayko M."/>
        </authorList>
    </citation>
    <scope>NUCLEOTIDE SEQUENCE [LARGE SCALE GENOMIC DNA]</scope>
    <source>
        <strain evidence="7">Kwan_BN1</strain>
    </source>
</reference>
<dbReference type="InterPro" id="IPR022284">
    <property type="entry name" value="GPAT/DHAPAT"/>
</dbReference>
<evidence type="ECO:0000313" key="8">
    <source>
        <dbReference type="Proteomes" id="UP000593567"/>
    </source>
</evidence>
<dbReference type="InterPro" id="IPR002123">
    <property type="entry name" value="Plipid/glycerol_acylTrfase"/>
</dbReference>
<gene>
    <name evidence="7" type="ORF">EB796_008258</name>
</gene>
<dbReference type="GO" id="GO:0008654">
    <property type="term" value="P:phospholipid biosynthetic process"/>
    <property type="evidence" value="ECO:0007669"/>
    <property type="project" value="TreeGrafter"/>
</dbReference>
<keyword evidence="5" id="KW-0012">Acyltransferase</keyword>
<evidence type="ECO:0000256" key="3">
    <source>
        <dbReference type="ARBA" id="ARBA00022679"/>
    </source>
</evidence>
<dbReference type="EMBL" id="VXIV02001339">
    <property type="protein sequence ID" value="KAF6033432.1"/>
    <property type="molecule type" value="Genomic_DNA"/>
</dbReference>
<evidence type="ECO:0000256" key="5">
    <source>
        <dbReference type="ARBA" id="ARBA00023315"/>
    </source>
</evidence>
<comment type="similarity">
    <text evidence="2">Belongs to the GPAT/DAPAT family.</text>
</comment>
<evidence type="ECO:0000256" key="1">
    <source>
        <dbReference type="ARBA" id="ARBA00004184"/>
    </source>
</evidence>
<evidence type="ECO:0000259" key="6">
    <source>
        <dbReference type="SMART" id="SM00563"/>
    </source>
</evidence>
<dbReference type="GO" id="GO:0019432">
    <property type="term" value="P:triglyceride biosynthetic process"/>
    <property type="evidence" value="ECO:0007669"/>
    <property type="project" value="TreeGrafter"/>
</dbReference>
<proteinExistence type="inferred from homology"/>
<dbReference type="PANTHER" id="PTHR12563">
    <property type="entry name" value="GLYCEROL-3-PHOSPHATE ACYLTRANSFERASE"/>
    <property type="match status" value="1"/>
</dbReference>
<accession>A0A7J7K481</accession>
<organism evidence="7 8">
    <name type="scientific">Bugula neritina</name>
    <name type="common">Brown bryozoan</name>
    <name type="synonym">Sertularia neritina</name>
    <dbReference type="NCBI Taxonomy" id="10212"/>
    <lineage>
        <taxon>Eukaryota</taxon>
        <taxon>Metazoa</taxon>
        <taxon>Spiralia</taxon>
        <taxon>Lophotrochozoa</taxon>
        <taxon>Bryozoa</taxon>
        <taxon>Gymnolaemata</taxon>
        <taxon>Cheilostomatida</taxon>
        <taxon>Flustrina</taxon>
        <taxon>Buguloidea</taxon>
        <taxon>Bugulidae</taxon>
        <taxon>Bugula</taxon>
    </lineage>
</organism>
<dbReference type="CDD" id="cd07993">
    <property type="entry name" value="LPLAT_DHAPAT-like"/>
    <property type="match status" value="1"/>
</dbReference>
<dbReference type="GO" id="GO:0004366">
    <property type="term" value="F:glycerol-3-phosphate O-acyltransferase activity"/>
    <property type="evidence" value="ECO:0007669"/>
    <property type="project" value="TreeGrafter"/>
</dbReference>
<comment type="caution">
    <text evidence="7">The sequence shown here is derived from an EMBL/GenBank/DDBJ whole genome shotgun (WGS) entry which is preliminary data.</text>
</comment>
<dbReference type="AlphaFoldDB" id="A0A7J7K481"/>
<evidence type="ECO:0000256" key="4">
    <source>
        <dbReference type="ARBA" id="ARBA00023136"/>
    </source>
</evidence>
<sequence length="761" mass="87186">MGLQESFFNGFNYIIRILTEEHIVCSNIFVKVSFGIFGSVCPTVTIKDSKFNISINMASSTDHSDAWIRSNVEPATVDETFKDGYIDMLAPRRKQFNDLAWVMKKVRTPIYKYKHERGYEQLNRDVLHSDRVSHTIEKISRETKRPLENVVKEAEQILLEMAHRFSMTSVRILGYSLIKILKRLHDHIYVNVQGLSQINELVQEYPVLLVPSHRSYFDFLIFSILCFNYDLPLPAIVAAQDFKDMFLIGAMLRNSGAFYIKRSFRSDRLYWSIFTEYVQTQLYNGDHPIEFFVEGTRSRTQKSYAPKLGMLAGSLEAYFKGLVPDIMIVPISISYDRVLEENLFAQELLGIPKPKESTSKLFKVFSILNENYGSIHINICPPISVRQMSTGKIHRPLHNLEPRFLINITEREEALVEDIGYAIVWQQQKNMVLSVWCLIATVLLQNQQGIAVSQLTETIRWLKSHANSVGAYIDWPGGMTDEEVILSCITSHRHYVDLKDDYVTIAAVEHGDRLAKSKHIAGDALADAATHMVLVIYRNQLIHVFVPYSILSMIILRASKTLQILPRGETLRLFTFAVKLFAKEFVLDHKSVAQIFDNALQVLTHTGDVIVDYEGSIMLTESVTRFTTFLSNMLMPFVCGYWMLCEYIVHTTIDIGMGKETVVRPKELVRSAQYFVLSLIKEGLLADFELLNLDMLSNAVVSLKHFNAVYYETRNEERFVAARIPVVREIIRDLHCLSELPNIPEENLRQSASTSSLKAKL</sequence>
<evidence type="ECO:0000313" key="7">
    <source>
        <dbReference type="EMBL" id="KAF6033432.1"/>
    </source>
</evidence>
<dbReference type="SUPFAM" id="SSF69593">
    <property type="entry name" value="Glycerol-3-phosphate (1)-acyltransferase"/>
    <property type="match status" value="1"/>
</dbReference>
<comment type="subcellular location">
    <subcellularLocation>
        <location evidence="1">Endomembrane system</location>
        <topology evidence="1">Peripheral membrane protein</topology>
    </subcellularLocation>
</comment>
<dbReference type="InterPro" id="IPR041728">
    <property type="entry name" value="GPAT/DHAPAT_LPLAT"/>
</dbReference>
<dbReference type="GO" id="GO:0016287">
    <property type="term" value="F:glycerone-phosphate O-acyltransferase activity"/>
    <property type="evidence" value="ECO:0007669"/>
    <property type="project" value="TreeGrafter"/>
</dbReference>
<dbReference type="GO" id="GO:0008611">
    <property type="term" value="P:ether lipid biosynthetic process"/>
    <property type="evidence" value="ECO:0007669"/>
    <property type="project" value="TreeGrafter"/>
</dbReference>
<dbReference type="InterPro" id="IPR045520">
    <property type="entry name" value="GPAT/DHAPAT_C"/>
</dbReference>
<keyword evidence="3" id="KW-0808">Transferase</keyword>
<protein>
    <submittedName>
        <fullName evidence="7">GNPAT</fullName>
    </submittedName>
</protein>
<keyword evidence="8" id="KW-1185">Reference proteome</keyword>
<dbReference type="OrthoDB" id="10255570at2759"/>
<dbReference type="GO" id="GO:0012505">
    <property type="term" value="C:endomembrane system"/>
    <property type="evidence" value="ECO:0007669"/>
    <property type="project" value="UniProtKB-SubCell"/>
</dbReference>
<evidence type="ECO:0000256" key="2">
    <source>
        <dbReference type="ARBA" id="ARBA00007937"/>
    </source>
</evidence>